<gene>
    <name evidence="1" type="ORF">GCM10008025_36580</name>
</gene>
<sequence>MRKKLIIVILFSMFLIMVGCKEKEAEKAEKWEDNSPAYNFYSLARFKYYLVCMV</sequence>
<dbReference type="PROSITE" id="PS51257">
    <property type="entry name" value="PROKAR_LIPOPROTEIN"/>
    <property type="match status" value="1"/>
</dbReference>
<comment type="caution">
    <text evidence="1">The sequence shown here is derived from an EMBL/GenBank/DDBJ whole genome shotgun (WGS) entry which is preliminary data.</text>
</comment>
<evidence type="ECO:0000313" key="2">
    <source>
        <dbReference type="Proteomes" id="UP000613512"/>
    </source>
</evidence>
<evidence type="ECO:0008006" key="3">
    <source>
        <dbReference type="Google" id="ProtNLM"/>
    </source>
</evidence>
<accession>A0A916S9I7</accession>
<proteinExistence type="predicted"/>
<reference evidence="1" key="1">
    <citation type="journal article" date="2014" name="Int. J. Syst. Evol. Microbiol.">
        <title>Complete genome sequence of Corynebacterium casei LMG S-19264T (=DSM 44701T), isolated from a smear-ripened cheese.</title>
        <authorList>
            <consortium name="US DOE Joint Genome Institute (JGI-PGF)"/>
            <person name="Walter F."/>
            <person name="Albersmeier A."/>
            <person name="Kalinowski J."/>
            <person name="Ruckert C."/>
        </authorList>
    </citation>
    <scope>NUCLEOTIDE SEQUENCE</scope>
    <source>
        <strain evidence="1">CGMCC 1.12408</strain>
    </source>
</reference>
<dbReference type="EMBL" id="BMEY01000027">
    <property type="protein sequence ID" value="GGA90748.1"/>
    <property type="molecule type" value="Genomic_DNA"/>
</dbReference>
<name>A0A916S9I7_9BACI</name>
<evidence type="ECO:0000313" key="1">
    <source>
        <dbReference type="EMBL" id="GGA90748.1"/>
    </source>
</evidence>
<protein>
    <recommendedName>
        <fullName evidence="3">Lipoprotein</fullName>
    </recommendedName>
</protein>
<organism evidence="1 2">
    <name type="scientific">Ornithinibacillus halotolerans</name>
    <dbReference type="NCBI Taxonomy" id="1274357"/>
    <lineage>
        <taxon>Bacteria</taxon>
        <taxon>Bacillati</taxon>
        <taxon>Bacillota</taxon>
        <taxon>Bacilli</taxon>
        <taxon>Bacillales</taxon>
        <taxon>Bacillaceae</taxon>
        <taxon>Ornithinibacillus</taxon>
    </lineage>
</organism>
<dbReference type="AlphaFoldDB" id="A0A916S9I7"/>
<reference evidence="1" key="2">
    <citation type="submission" date="2020-09" db="EMBL/GenBank/DDBJ databases">
        <authorList>
            <person name="Sun Q."/>
            <person name="Zhou Y."/>
        </authorList>
    </citation>
    <scope>NUCLEOTIDE SEQUENCE</scope>
    <source>
        <strain evidence="1">CGMCC 1.12408</strain>
    </source>
</reference>
<dbReference type="Proteomes" id="UP000613512">
    <property type="component" value="Unassembled WGS sequence"/>
</dbReference>
<keyword evidence="2" id="KW-1185">Reference proteome</keyword>